<dbReference type="InterPro" id="IPR008962">
    <property type="entry name" value="PapD-like_sf"/>
</dbReference>
<evidence type="ECO:0000256" key="2">
    <source>
        <dbReference type="SAM" id="Phobius"/>
    </source>
</evidence>
<keyword evidence="2" id="KW-0472">Membrane</keyword>
<evidence type="ECO:0000259" key="4">
    <source>
        <dbReference type="PROSITE" id="PS50202"/>
    </source>
</evidence>
<dbReference type="InterPro" id="IPR036273">
    <property type="entry name" value="CRAL/TRIO_N_dom_sf"/>
</dbReference>
<reference evidence="5 6" key="2">
    <citation type="journal article" date="2019" name="G3 (Bethesda)">
        <title>Hybrid Assembly of the Genome of the Entomopathogenic Nematode Steinernema carpocapsae Identifies the X-Chromosome.</title>
        <authorList>
            <person name="Serra L."/>
            <person name="Macchietto M."/>
            <person name="Macias-Munoz A."/>
            <person name="McGill C.J."/>
            <person name="Rodriguez I.M."/>
            <person name="Rodriguez B."/>
            <person name="Murad R."/>
            <person name="Mortazavi A."/>
        </authorList>
    </citation>
    <scope>NUCLEOTIDE SEQUENCE [LARGE SCALE GENOMIC DNA]</scope>
    <source>
        <strain evidence="5 6">ALL</strain>
    </source>
</reference>
<dbReference type="STRING" id="34508.A0A4U5LPN3"/>
<dbReference type="PANTHER" id="PTHR46384:SF1">
    <property type="entry name" value="MOTILE SPERM DOMAIN-CONTAINING PROTEIN 2"/>
    <property type="match status" value="1"/>
</dbReference>
<dbReference type="InterPro" id="IPR013783">
    <property type="entry name" value="Ig-like_fold"/>
</dbReference>
<dbReference type="GO" id="GO:0012505">
    <property type="term" value="C:endomembrane system"/>
    <property type="evidence" value="ECO:0007669"/>
    <property type="project" value="TreeGrafter"/>
</dbReference>
<keyword evidence="2" id="KW-1133">Transmembrane helix</keyword>
<feature type="compositionally biased region" description="Polar residues" evidence="1">
    <location>
        <begin position="249"/>
        <end position="262"/>
    </location>
</feature>
<reference evidence="5 6" key="1">
    <citation type="journal article" date="2015" name="Genome Biol.">
        <title>Comparative genomics of Steinernema reveals deeply conserved gene regulatory networks.</title>
        <authorList>
            <person name="Dillman A.R."/>
            <person name="Macchietto M."/>
            <person name="Porter C.F."/>
            <person name="Rogers A."/>
            <person name="Williams B."/>
            <person name="Antoshechkin I."/>
            <person name="Lee M.M."/>
            <person name="Goodwin Z."/>
            <person name="Lu X."/>
            <person name="Lewis E.E."/>
            <person name="Goodrich-Blair H."/>
            <person name="Stock S.P."/>
            <person name="Adams B.J."/>
            <person name="Sternberg P.W."/>
            <person name="Mortazavi A."/>
        </authorList>
    </citation>
    <scope>NUCLEOTIDE SEQUENCE [LARGE SCALE GENOMIC DNA]</scope>
    <source>
        <strain evidence="5 6">ALL</strain>
    </source>
</reference>
<feature type="compositionally biased region" description="Polar residues" evidence="1">
    <location>
        <begin position="336"/>
        <end position="347"/>
    </location>
</feature>
<dbReference type="CDD" id="cd00170">
    <property type="entry name" value="SEC14"/>
    <property type="match status" value="1"/>
</dbReference>
<keyword evidence="6" id="KW-1185">Reference proteome</keyword>
<dbReference type="OrthoDB" id="407959at2759"/>
<dbReference type="EMBL" id="AZBU02000014">
    <property type="protein sequence ID" value="TKR57892.1"/>
    <property type="molecule type" value="Genomic_DNA"/>
</dbReference>
<comment type="caution">
    <text evidence="5">The sequence shown here is derived from an EMBL/GenBank/DDBJ whole genome shotgun (WGS) entry which is preliminary data.</text>
</comment>
<gene>
    <name evidence="5" type="ORF">L596_030535</name>
</gene>
<organism evidence="5 6">
    <name type="scientific">Steinernema carpocapsae</name>
    <name type="common">Entomopathogenic nematode</name>
    <dbReference type="NCBI Taxonomy" id="34508"/>
    <lineage>
        <taxon>Eukaryota</taxon>
        <taxon>Metazoa</taxon>
        <taxon>Ecdysozoa</taxon>
        <taxon>Nematoda</taxon>
        <taxon>Chromadorea</taxon>
        <taxon>Rhabditida</taxon>
        <taxon>Tylenchina</taxon>
        <taxon>Panagrolaimomorpha</taxon>
        <taxon>Strongyloidoidea</taxon>
        <taxon>Steinernematidae</taxon>
        <taxon>Steinernema</taxon>
    </lineage>
</organism>
<dbReference type="PROSITE" id="PS50191">
    <property type="entry name" value="CRAL_TRIO"/>
    <property type="match status" value="1"/>
</dbReference>
<feature type="domain" description="CRAL-TRIO" evidence="3">
    <location>
        <begin position="79"/>
        <end position="230"/>
    </location>
</feature>
<protein>
    <recommendedName>
        <fullName evidence="7">Major sperm protein</fullName>
    </recommendedName>
</protein>
<dbReference type="SUPFAM" id="SSF52087">
    <property type="entry name" value="CRAL/TRIO domain"/>
    <property type="match status" value="1"/>
</dbReference>
<sequence length="573" mass="64701">MITNDELQAIHEFRRRFSSKDGYADKVSPEEATRILNDDWWLLGFLQSQSLDVDITMAVVMECIKWRMNFKPSQIGMLELRSLLESGIIYIHGEDMDGNVLLWINFFHHRNGNKDVERLLIYWLERFVMDSHGAPLAVVFNMHGAGLQNMDTDFLRFILHVFKYYYPSVVTSIFILETPQKLNPSWKVVRSWVDSNTLAMMHTVTRHSFAQYVDAQFIPARLGGEDEFSFTMDELARCIPARVVVATPASDSSETFSSQNAAASAPAVDHSEMTISALPPAPPPRPDRPDLDRFANGSVRRSVKFDSEDSEEGPARNGPLILANNGNGSENGRSRAPSTSRRQSHIPTTLKPIAEARINAASDLWLQTPILNFCPRDELVMKKVEGENDSIEVVVLKNPTQKNIMYKIKTTSPEKFRVRPTTGVVKPEGMEIIRVYLQNEYKGTVVKEKFLVMAMETDGTSSEDFGTLWKEAPECTKILQKLRCRLCENNPIETAAPPSPTLSSSPIQDDTKDLRAEVQTLANQQRFLLMLISVLVTLQIICLFYIRFTNSSLSEQIDNLLAKNAKAAGKDEF</sequence>
<dbReference type="Gene3D" id="3.40.525.10">
    <property type="entry name" value="CRAL-TRIO lipid binding domain"/>
    <property type="match status" value="1"/>
</dbReference>
<feature type="transmembrane region" description="Helical" evidence="2">
    <location>
        <begin position="527"/>
        <end position="546"/>
    </location>
</feature>
<evidence type="ECO:0000256" key="1">
    <source>
        <dbReference type="SAM" id="MobiDB-lite"/>
    </source>
</evidence>
<feature type="compositionally biased region" description="Low complexity" evidence="1">
    <location>
        <begin position="324"/>
        <end position="335"/>
    </location>
</feature>
<dbReference type="AlphaFoldDB" id="A0A4U5LPN3"/>
<dbReference type="Pfam" id="PF00650">
    <property type="entry name" value="CRAL_TRIO"/>
    <property type="match status" value="1"/>
</dbReference>
<dbReference type="PROSITE" id="PS50202">
    <property type="entry name" value="MSP"/>
    <property type="match status" value="1"/>
</dbReference>
<dbReference type="SUPFAM" id="SSF49354">
    <property type="entry name" value="PapD-like"/>
    <property type="match status" value="1"/>
</dbReference>
<dbReference type="InterPro" id="IPR053012">
    <property type="entry name" value="ER-organelle_contact"/>
</dbReference>
<dbReference type="SUPFAM" id="SSF46938">
    <property type="entry name" value="CRAL/TRIO N-terminal domain"/>
    <property type="match status" value="1"/>
</dbReference>
<feature type="domain" description="MSP" evidence="4">
    <location>
        <begin position="370"/>
        <end position="487"/>
    </location>
</feature>
<dbReference type="Pfam" id="PF00635">
    <property type="entry name" value="Motile_Sperm"/>
    <property type="match status" value="1"/>
</dbReference>
<dbReference type="Gene3D" id="2.60.40.10">
    <property type="entry name" value="Immunoglobulins"/>
    <property type="match status" value="1"/>
</dbReference>
<dbReference type="GO" id="GO:0140284">
    <property type="term" value="C:endoplasmic reticulum-endosome membrane contact site"/>
    <property type="evidence" value="ECO:0007669"/>
    <property type="project" value="TreeGrafter"/>
</dbReference>
<proteinExistence type="predicted"/>
<name>A0A4U5LPN3_STECR</name>
<accession>A0A4U5LPN3</accession>
<dbReference type="SMART" id="SM00516">
    <property type="entry name" value="SEC14"/>
    <property type="match status" value="1"/>
</dbReference>
<dbReference type="InterPro" id="IPR000535">
    <property type="entry name" value="MSP_dom"/>
</dbReference>
<dbReference type="InterPro" id="IPR036865">
    <property type="entry name" value="CRAL-TRIO_dom_sf"/>
</dbReference>
<dbReference type="Proteomes" id="UP000298663">
    <property type="component" value="Unassembled WGS sequence"/>
</dbReference>
<evidence type="ECO:0008006" key="7">
    <source>
        <dbReference type="Google" id="ProtNLM"/>
    </source>
</evidence>
<feature type="region of interest" description="Disordered" evidence="1">
    <location>
        <begin position="249"/>
        <end position="348"/>
    </location>
</feature>
<dbReference type="InterPro" id="IPR001251">
    <property type="entry name" value="CRAL-TRIO_dom"/>
</dbReference>
<evidence type="ECO:0000259" key="3">
    <source>
        <dbReference type="PROSITE" id="PS50191"/>
    </source>
</evidence>
<evidence type="ECO:0000313" key="5">
    <source>
        <dbReference type="EMBL" id="TKR57892.1"/>
    </source>
</evidence>
<keyword evidence="2" id="KW-0812">Transmembrane</keyword>
<evidence type="ECO:0000313" key="6">
    <source>
        <dbReference type="Proteomes" id="UP000298663"/>
    </source>
</evidence>
<dbReference type="PANTHER" id="PTHR46384">
    <property type="entry name" value="MOTILE SPERM DOMAIN-CONTAINING PROTEIN 2"/>
    <property type="match status" value="1"/>
</dbReference>